<dbReference type="Pfam" id="PF13417">
    <property type="entry name" value="GST_N_3"/>
    <property type="match status" value="1"/>
</dbReference>
<sequence>MRSAALAAFRRGATSLPGAYLDAAAPTRALCFSASSFQNTSSNNAQRESNWGRYNWAGAVSAGAGLGLGSASLLAQADAPQPPSPPAGSDQVSADPYKRPTALQGLPKDITLYQYEVCPFCCKVKAALDYYKLPYEVIEVNPLTKSELKWSNYKKVPVVKMDGSVVVDSTVIMSRLAAEYEAAQSGNSSKPQRSKAPVSSEEEEEQWRRWVDDRLVKVITANIYRSWDESWNTFRYVTEQTNWAWGLREAARVSGAVLMWQVGKKMPAKYGIQGDLREVLYQECNKLVDAMQGAPFLGGTSPNLGDLSAFGVLRAVQHTPTFEDAMANSKVKPWFERMEQQVGPSQRVERAAPAS</sequence>
<dbReference type="SFLD" id="SFLDG01203">
    <property type="entry name" value="Prostaglandin_E_synthase_like1"/>
    <property type="match status" value="1"/>
</dbReference>
<comment type="subcellular location">
    <subcellularLocation>
        <location evidence="18">Endomembrane system</location>
        <topology evidence="18">Single-pass membrane protein</topology>
    </subcellularLocation>
</comment>
<organism evidence="21 22">
    <name type="scientific">Dunaliella salina</name>
    <name type="common">Green alga</name>
    <name type="synonym">Protococcus salinus</name>
    <dbReference type="NCBI Taxonomy" id="3046"/>
    <lineage>
        <taxon>Eukaryota</taxon>
        <taxon>Viridiplantae</taxon>
        <taxon>Chlorophyta</taxon>
        <taxon>core chlorophytes</taxon>
        <taxon>Chlorophyceae</taxon>
        <taxon>CS clade</taxon>
        <taxon>Chlamydomonadales</taxon>
        <taxon>Dunaliellaceae</taxon>
        <taxon>Dunaliella</taxon>
    </lineage>
</organism>
<evidence type="ECO:0000313" key="21">
    <source>
        <dbReference type="EMBL" id="KAF5837234.1"/>
    </source>
</evidence>
<dbReference type="InterPro" id="IPR034334">
    <property type="entry name" value="PGES2"/>
</dbReference>
<keyword evidence="10" id="KW-1133">Transmembrane helix</keyword>
<dbReference type="PANTHER" id="PTHR12782:SF5">
    <property type="entry name" value="PROSTAGLANDIN E SYNTHASE 2"/>
    <property type="match status" value="1"/>
</dbReference>
<dbReference type="PANTHER" id="PTHR12782">
    <property type="entry name" value="MICROSOMAL PROSTAGLANDIN E SYNTHASE-2"/>
    <property type="match status" value="1"/>
</dbReference>
<keyword evidence="14" id="KW-0413">Isomerase</keyword>
<keyword evidence="6" id="KW-0444">Lipid biosynthesis</keyword>
<evidence type="ECO:0000256" key="17">
    <source>
        <dbReference type="ARBA" id="ARBA00031041"/>
    </source>
</evidence>
<keyword evidence="12" id="KW-0472">Membrane</keyword>
<evidence type="ECO:0000256" key="18">
    <source>
        <dbReference type="ARBA" id="ARBA00037847"/>
    </source>
</evidence>
<dbReference type="InterPro" id="IPR040079">
    <property type="entry name" value="Glutathione_S-Trfase"/>
</dbReference>
<evidence type="ECO:0000256" key="1">
    <source>
        <dbReference type="ARBA" id="ARBA00004702"/>
    </source>
</evidence>
<evidence type="ECO:0000256" key="12">
    <source>
        <dbReference type="ARBA" id="ARBA00023136"/>
    </source>
</evidence>
<evidence type="ECO:0000256" key="2">
    <source>
        <dbReference type="ARBA" id="ARBA00007409"/>
    </source>
</evidence>
<proteinExistence type="inferred from homology"/>
<comment type="pathway">
    <text evidence="1">Lipid metabolism; prostaglandin biosynthesis.</text>
</comment>
<evidence type="ECO:0000256" key="6">
    <source>
        <dbReference type="ARBA" id="ARBA00022516"/>
    </source>
</evidence>
<evidence type="ECO:0000256" key="13">
    <source>
        <dbReference type="ARBA" id="ARBA00023160"/>
    </source>
</evidence>
<dbReference type="InterPro" id="IPR034335">
    <property type="entry name" value="PGES2_C"/>
</dbReference>
<feature type="domain" description="GST N-terminal" evidence="20">
    <location>
        <begin position="108"/>
        <end position="184"/>
    </location>
</feature>
<evidence type="ECO:0000259" key="20">
    <source>
        <dbReference type="PROSITE" id="PS50404"/>
    </source>
</evidence>
<dbReference type="SUPFAM" id="SSF47616">
    <property type="entry name" value="GST C-terminal domain-like"/>
    <property type="match status" value="1"/>
</dbReference>
<comment type="catalytic activity">
    <reaction evidence="15">
        <text>prostaglandin H2 = (12S)-hydroxy-(5Z,8E,10E)-heptadecatrienoate + malonaldehyde</text>
        <dbReference type="Rhea" id="RHEA:48644"/>
        <dbReference type="ChEBI" id="CHEBI:57405"/>
        <dbReference type="ChEBI" id="CHEBI:90694"/>
        <dbReference type="ChEBI" id="CHEBI:566274"/>
    </reaction>
    <physiologicalReaction direction="left-to-right" evidence="15">
        <dbReference type="Rhea" id="RHEA:48645"/>
    </physiologicalReaction>
</comment>
<keyword evidence="5" id="KW-0644">Prostaglandin metabolism</keyword>
<dbReference type="EC" id="5.3.99.3" evidence="3"/>
<evidence type="ECO:0000313" key="22">
    <source>
        <dbReference type="Proteomes" id="UP000815325"/>
    </source>
</evidence>
<accession>A0ABQ7GRJ5</accession>
<protein>
    <recommendedName>
        <fullName evidence="4">Prostaglandin E synthase 2</fullName>
        <ecNumber evidence="3">5.3.99.3</ecNumber>
    </recommendedName>
    <alternativeName>
        <fullName evidence="17">Microsomal prostaglandin E synthase 2</fullName>
    </alternativeName>
</protein>
<reference evidence="21" key="1">
    <citation type="submission" date="2017-08" db="EMBL/GenBank/DDBJ databases">
        <authorList>
            <person name="Polle J.E."/>
            <person name="Barry K."/>
            <person name="Cushman J."/>
            <person name="Schmutz J."/>
            <person name="Tran D."/>
            <person name="Hathwaick L.T."/>
            <person name="Yim W.C."/>
            <person name="Jenkins J."/>
            <person name="Mckie-Krisberg Z.M."/>
            <person name="Prochnik S."/>
            <person name="Lindquist E."/>
            <person name="Dockter R.B."/>
            <person name="Adam C."/>
            <person name="Molina H."/>
            <person name="Bunkerborg J."/>
            <person name="Jin E."/>
            <person name="Buchheim M."/>
            <person name="Magnuson J."/>
        </authorList>
    </citation>
    <scope>NUCLEOTIDE SEQUENCE</scope>
    <source>
        <strain evidence="21">CCAP 19/18</strain>
    </source>
</reference>
<dbReference type="Proteomes" id="UP000815325">
    <property type="component" value="Unassembled WGS sequence"/>
</dbReference>
<evidence type="ECO:0000256" key="11">
    <source>
        <dbReference type="ARBA" id="ARBA00023098"/>
    </source>
</evidence>
<keyword evidence="22" id="KW-1185">Reference proteome</keyword>
<evidence type="ECO:0000256" key="9">
    <source>
        <dbReference type="ARBA" id="ARBA00022832"/>
    </source>
</evidence>
<evidence type="ECO:0000256" key="4">
    <source>
        <dbReference type="ARBA" id="ARBA00019474"/>
    </source>
</evidence>
<dbReference type="PROSITE" id="PS50404">
    <property type="entry name" value="GST_NTER"/>
    <property type="match status" value="1"/>
</dbReference>
<evidence type="ECO:0000256" key="7">
    <source>
        <dbReference type="ARBA" id="ARBA00022585"/>
    </source>
</evidence>
<dbReference type="InterPro" id="IPR036282">
    <property type="entry name" value="Glutathione-S-Trfase_C_sf"/>
</dbReference>
<evidence type="ECO:0000256" key="5">
    <source>
        <dbReference type="ARBA" id="ARBA00022501"/>
    </source>
</evidence>
<dbReference type="SUPFAM" id="SSF52833">
    <property type="entry name" value="Thioredoxin-like"/>
    <property type="match status" value="1"/>
</dbReference>
<dbReference type="CDD" id="cd03197">
    <property type="entry name" value="GST_C_mPGES2"/>
    <property type="match status" value="1"/>
</dbReference>
<evidence type="ECO:0000256" key="16">
    <source>
        <dbReference type="ARBA" id="ARBA00023931"/>
    </source>
</evidence>
<dbReference type="Gene3D" id="1.20.1050.10">
    <property type="match status" value="1"/>
</dbReference>
<comment type="catalytic activity">
    <reaction evidence="16">
        <text>prostaglandin H2 = prostaglandin E2</text>
        <dbReference type="Rhea" id="RHEA:12893"/>
        <dbReference type="ChEBI" id="CHEBI:57405"/>
        <dbReference type="ChEBI" id="CHEBI:606564"/>
        <dbReference type="EC" id="5.3.99.3"/>
    </reaction>
    <physiologicalReaction direction="left-to-right" evidence="16">
        <dbReference type="Rhea" id="RHEA:12894"/>
    </physiologicalReaction>
</comment>
<dbReference type="InterPro" id="IPR036249">
    <property type="entry name" value="Thioredoxin-like_sf"/>
</dbReference>
<feature type="region of interest" description="Disordered" evidence="19">
    <location>
        <begin position="183"/>
        <end position="203"/>
    </location>
</feature>
<evidence type="ECO:0000256" key="19">
    <source>
        <dbReference type="SAM" id="MobiDB-lite"/>
    </source>
</evidence>
<evidence type="ECO:0000256" key="10">
    <source>
        <dbReference type="ARBA" id="ARBA00022989"/>
    </source>
</evidence>
<dbReference type="PROSITE" id="PS51354">
    <property type="entry name" value="GLUTAREDOXIN_2"/>
    <property type="match status" value="1"/>
</dbReference>
<name>A0ABQ7GRJ5_DUNSA</name>
<keyword evidence="8" id="KW-0812">Transmembrane</keyword>
<dbReference type="SFLD" id="SFLDS00019">
    <property type="entry name" value="Glutathione_Transferase_(cytos"/>
    <property type="match status" value="1"/>
</dbReference>
<keyword evidence="13" id="KW-0275">Fatty acid biosynthesis</keyword>
<dbReference type="SFLD" id="SFLDG01182">
    <property type="entry name" value="Prostaglandin_E_synthase_like"/>
    <property type="match status" value="1"/>
</dbReference>
<keyword evidence="7" id="KW-0643">Prostaglandin biosynthesis</keyword>
<keyword evidence="11" id="KW-0443">Lipid metabolism</keyword>
<evidence type="ECO:0000256" key="14">
    <source>
        <dbReference type="ARBA" id="ARBA00023235"/>
    </source>
</evidence>
<keyword evidence="9" id="KW-0276">Fatty acid metabolism</keyword>
<comment type="similarity">
    <text evidence="2">Belongs to the GST superfamily.</text>
</comment>
<dbReference type="PROSITE" id="PS00195">
    <property type="entry name" value="GLUTAREDOXIN_1"/>
    <property type="match status" value="1"/>
</dbReference>
<evidence type="ECO:0000256" key="8">
    <source>
        <dbReference type="ARBA" id="ARBA00022692"/>
    </source>
</evidence>
<dbReference type="Gene3D" id="3.40.30.10">
    <property type="entry name" value="Glutaredoxin"/>
    <property type="match status" value="1"/>
</dbReference>
<gene>
    <name evidence="21" type="ORF">DUNSADRAFT_4625</name>
</gene>
<dbReference type="InterPro" id="IPR011767">
    <property type="entry name" value="GLR_AS"/>
</dbReference>
<feature type="region of interest" description="Disordered" evidence="19">
    <location>
        <begin position="76"/>
        <end position="100"/>
    </location>
</feature>
<evidence type="ECO:0000256" key="3">
    <source>
        <dbReference type="ARBA" id="ARBA00012203"/>
    </source>
</evidence>
<dbReference type="EMBL" id="MU069623">
    <property type="protein sequence ID" value="KAF5837234.1"/>
    <property type="molecule type" value="Genomic_DNA"/>
</dbReference>
<comment type="caution">
    <text evidence="21">The sequence shown here is derived from an EMBL/GenBank/DDBJ whole genome shotgun (WGS) entry which is preliminary data.</text>
</comment>
<dbReference type="InterPro" id="IPR004045">
    <property type="entry name" value="Glutathione_S-Trfase_N"/>
</dbReference>
<evidence type="ECO:0000256" key="15">
    <source>
        <dbReference type="ARBA" id="ARBA00023930"/>
    </source>
</evidence>